<feature type="active site" evidence="7 9">
    <location>
        <position position="734"/>
    </location>
</feature>
<dbReference type="SUPFAM" id="SSF88697">
    <property type="entry name" value="PUA domain-like"/>
    <property type="match status" value="1"/>
</dbReference>
<dbReference type="PANTHER" id="PTHR10046">
    <property type="entry name" value="ATP DEPENDENT LON PROTEASE FAMILY MEMBER"/>
    <property type="match status" value="1"/>
</dbReference>
<accession>A0A914W2L4</accession>
<dbReference type="SUPFAM" id="SSF52540">
    <property type="entry name" value="P-loop containing nucleoside triphosphate hydrolases"/>
    <property type="match status" value="1"/>
</dbReference>
<dbReference type="WBParaSite" id="PSAMB.scaffold2size251193.g738.t1">
    <property type="protein sequence ID" value="PSAMB.scaffold2size251193.g738.t1"/>
    <property type="gene ID" value="PSAMB.scaffold2size251193.g738"/>
</dbReference>
<evidence type="ECO:0000256" key="11">
    <source>
        <dbReference type="RuleBase" id="RU000592"/>
    </source>
</evidence>
<dbReference type="InterPro" id="IPR008268">
    <property type="entry name" value="Peptidase_S16_AS"/>
</dbReference>
<evidence type="ECO:0000313" key="14">
    <source>
        <dbReference type="Proteomes" id="UP000887566"/>
    </source>
</evidence>
<evidence type="ECO:0000256" key="5">
    <source>
        <dbReference type="ARBA" id="ARBA00022840"/>
    </source>
</evidence>
<dbReference type="InterPro" id="IPR027065">
    <property type="entry name" value="Lon_Prtase"/>
</dbReference>
<dbReference type="PROSITE" id="PS01046">
    <property type="entry name" value="LON_SER"/>
    <property type="match status" value="1"/>
</dbReference>
<reference evidence="15" key="1">
    <citation type="submission" date="2022-11" db="UniProtKB">
        <authorList>
            <consortium name="WormBaseParasite"/>
        </authorList>
    </citation>
    <scope>IDENTIFICATION</scope>
</reference>
<dbReference type="Gene3D" id="3.30.230.10">
    <property type="match status" value="1"/>
</dbReference>
<protein>
    <recommendedName>
        <fullName evidence="6 11">Lon protease homolog</fullName>
        <ecNumber evidence="6 11">3.4.21.-</ecNumber>
    </recommendedName>
</protein>
<dbReference type="GO" id="GO:0004252">
    <property type="term" value="F:serine-type endopeptidase activity"/>
    <property type="evidence" value="ECO:0007669"/>
    <property type="project" value="UniProtKB-UniRule"/>
</dbReference>
<dbReference type="SMART" id="SM00464">
    <property type="entry name" value="LON"/>
    <property type="match status" value="1"/>
</dbReference>
<dbReference type="FunFam" id="3.30.230.10:FF:000019">
    <property type="entry name" value="Lon protease homolog 2, peroxisomal"/>
    <property type="match status" value="1"/>
</dbReference>
<evidence type="ECO:0000256" key="10">
    <source>
        <dbReference type="RuleBase" id="RU000591"/>
    </source>
</evidence>
<keyword evidence="5 6" id="KW-0067">ATP-binding</keyword>
<dbReference type="GO" id="GO:0016887">
    <property type="term" value="F:ATP hydrolysis activity"/>
    <property type="evidence" value="ECO:0007669"/>
    <property type="project" value="InterPro"/>
</dbReference>
<dbReference type="GO" id="GO:0030163">
    <property type="term" value="P:protein catabolic process"/>
    <property type="evidence" value="ECO:0007669"/>
    <property type="project" value="InterPro"/>
</dbReference>
<keyword evidence="4 6" id="KW-0720">Serine protease</keyword>
<dbReference type="Pfam" id="PF00004">
    <property type="entry name" value="AAA"/>
    <property type="match status" value="1"/>
</dbReference>
<dbReference type="Gene3D" id="2.30.130.40">
    <property type="entry name" value="LON domain-like"/>
    <property type="match status" value="1"/>
</dbReference>
<keyword evidence="1 6" id="KW-0645">Protease</keyword>
<name>A0A914W2L4_9BILA</name>
<dbReference type="Gene3D" id="1.20.5.5270">
    <property type="match status" value="1"/>
</dbReference>
<dbReference type="SUPFAM" id="SSF54211">
    <property type="entry name" value="Ribosomal protein S5 domain 2-like"/>
    <property type="match status" value="1"/>
</dbReference>
<dbReference type="GO" id="GO:0005524">
    <property type="term" value="F:ATP binding"/>
    <property type="evidence" value="ECO:0007669"/>
    <property type="project" value="UniProtKB-KW"/>
</dbReference>
<dbReference type="CDD" id="cd19500">
    <property type="entry name" value="RecA-like_Lon"/>
    <property type="match status" value="1"/>
</dbReference>
<feature type="domain" description="Lon proteolytic" evidence="12">
    <location>
        <begin position="648"/>
        <end position="828"/>
    </location>
</feature>
<dbReference type="InterPro" id="IPR004815">
    <property type="entry name" value="Lon_bac/euk-typ"/>
</dbReference>
<dbReference type="Proteomes" id="UP000887566">
    <property type="component" value="Unplaced"/>
</dbReference>
<dbReference type="AlphaFoldDB" id="A0A914W2L4"/>
<dbReference type="Gene3D" id="1.10.8.60">
    <property type="match status" value="1"/>
</dbReference>
<evidence type="ECO:0000256" key="6">
    <source>
        <dbReference type="PIRNR" id="PIRNR001174"/>
    </source>
</evidence>
<dbReference type="InterPro" id="IPR020568">
    <property type="entry name" value="Ribosomal_Su5_D2-typ_SF"/>
</dbReference>
<dbReference type="PIRSF" id="PIRSF001174">
    <property type="entry name" value="Lon_proteas"/>
    <property type="match status" value="1"/>
</dbReference>
<dbReference type="EC" id="3.4.21.-" evidence="6 11"/>
<dbReference type="GO" id="GO:0004176">
    <property type="term" value="F:ATP-dependent peptidase activity"/>
    <property type="evidence" value="ECO:0007669"/>
    <property type="project" value="UniProtKB-UniRule"/>
</dbReference>
<dbReference type="Pfam" id="PF05362">
    <property type="entry name" value="Lon_C"/>
    <property type="match status" value="1"/>
</dbReference>
<evidence type="ECO:0000256" key="2">
    <source>
        <dbReference type="ARBA" id="ARBA00022741"/>
    </source>
</evidence>
<sequence length="841" mass="91752">MPSVQVPKKLPILMVTDGVVFPAATMRIPIRSKQNILMLEQRILSATSLHGSIVVIAYRDATADKSSSADDSQVEADGRVPKAVHTIATAAIVTQVMGSNWPQPSYTVQVTGLCRVRLDRIVRQQPFLLAAISQLDKIDDIKSVKAVSEAALKEFTDDVWKILNYLSPRDAAVQQLRKIVHTASLDVICDLTASVLKEVTYTELLRVLDHVTIAERLAMVHSLVKRQLKVMEHLSGDDESYTVQIHPESTRVDDISRLLGSIINRKAVGGRDGDMSERNASNSTQRDALLQKLKDAKMPPDVEKDILKEYQKLKGMSNFSPEYNSLQNYLELVADLPWSTESGETLNVQKSRADLDADHYGLKVLKTRILEYLAVRQLRRSLKGPILCFVGPPGVGKTSVAKSIANTLGRTFHRVALGGISDESDIRGHRRTYIGSMPGRIIQGMKTAKTKNPVFLLDEVDKLTSGVHGDPSSALLEVLDPEQNNTFLDHYLNVPFDLSGVLFIATANNVSGIPAPLLDRMEMIEIAGYTQEEKVRIAMDHLIPKQLREHGIDASHVHLPADSIAIIVQRYTREAGVRNLERSISAICRAVALKIAEAQSSSASSPSADSTVFRTDVGLPALPIVIDDTALTDILGPATHANSGAEILVQPGVAAGLAWTPVGGEVLYVETTKMEGEGRVTLTGQLGDVMKESANLALTWLRSHVSTDMKRDLIEKTDVHVHFPAGAVSKDGPSAGITVLVALASLFTNRCVRSDTAMTGEVTLRGLLLPVGGIRDKVLAAYRAGFRRVILPKRNEKDIIDIPEEIKKSIEFVFATTMAEALNAAFEGGFQKLQSNAASKL</sequence>
<dbReference type="FunFam" id="3.40.50.300:FF:000382">
    <property type="entry name" value="Lon protease homolog 2, peroxisomal"/>
    <property type="match status" value="1"/>
</dbReference>
<dbReference type="GO" id="GO:0006508">
    <property type="term" value="P:proteolysis"/>
    <property type="evidence" value="ECO:0007669"/>
    <property type="project" value="UniProtKB-KW"/>
</dbReference>
<keyword evidence="3 6" id="KW-0378">Hydrolase</keyword>
<dbReference type="NCBIfam" id="TIGR00763">
    <property type="entry name" value="lon"/>
    <property type="match status" value="1"/>
</dbReference>
<evidence type="ECO:0000256" key="1">
    <source>
        <dbReference type="ARBA" id="ARBA00022670"/>
    </source>
</evidence>
<feature type="domain" description="Lon N-terminal" evidence="13">
    <location>
        <begin position="10"/>
        <end position="228"/>
    </location>
</feature>
<dbReference type="PRINTS" id="PR00830">
    <property type="entry name" value="ENDOLAPTASE"/>
</dbReference>
<comment type="similarity">
    <text evidence="6 9 10">Belongs to the peptidase S16 family.</text>
</comment>
<dbReference type="InterPro" id="IPR015947">
    <property type="entry name" value="PUA-like_sf"/>
</dbReference>
<dbReference type="InterPro" id="IPR054594">
    <property type="entry name" value="Lon_lid"/>
</dbReference>
<keyword evidence="2 6" id="KW-0547">Nucleotide-binding</keyword>
<evidence type="ECO:0000256" key="9">
    <source>
        <dbReference type="PROSITE-ProRule" id="PRU01122"/>
    </source>
</evidence>
<dbReference type="Pfam" id="PF22667">
    <property type="entry name" value="Lon_lid"/>
    <property type="match status" value="1"/>
</dbReference>
<dbReference type="Pfam" id="PF02190">
    <property type="entry name" value="LON_substr_bdg"/>
    <property type="match status" value="1"/>
</dbReference>
<dbReference type="InterPro" id="IPR003959">
    <property type="entry name" value="ATPase_AAA_core"/>
</dbReference>
<evidence type="ECO:0000259" key="13">
    <source>
        <dbReference type="PROSITE" id="PS51787"/>
    </source>
</evidence>
<dbReference type="InterPro" id="IPR008269">
    <property type="entry name" value="Lon_proteolytic"/>
</dbReference>
<keyword evidence="14" id="KW-1185">Reference proteome</keyword>
<dbReference type="PROSITE" id="PS51786">
    <property type="entry name" value="LON_PROTEOLYTIC"/>
    <property type="match status" value="1"/>
</dbReference>
<dbReference type="InterPro" id="IPR027417">
    <property type="entry name" value="P-loop_NTPase"/>
</dbReference>
<dbReference type="InterPro" id="IPR003111">
    <property type="entry name" value="Lon_prtase_N"/>
</dbReference>
<proteinExistence type="inferred from homology"/>
<dbReference type="InterPro" id="IPR014721">
    <property type="entry name" value="Ribsml_uS5_D2-typ_fold_subgr"/>
</dbReference>
<evidence type="ECO:0000259" key="12">
    <source>
        <dbReference type="PROSITE" id="PS51786"/>
    </source>
</evidence>
<evidence type="ECO:0000256" key="7">
    <source>
        <dbReference type="PIRSR" id="PIRSR001174-1"/>
    </source>
</evidence>
<evidence type="ECO:0000256" key="8">
    <source>
        <dbReference type="PIRSR" id="PIRSR001174-2"/>
    </source>
</evidence>
<feature type="active site" evidence="7 9">
    <location>
        <position position="777"/>
    </location>
</feature>
<organism evidence="14 15">
    <name type="scientific">Plectus sambesii</name>
    <dbReference type="NCBI Taxonomy" id="2011161"/>
    <lineage>
        <taxon>Eukaryota</taxon>
        <taxon>Metazoa</taxon>
        <taxon>Ecdysozoa</taxon>
        <taxon>Nematoda</taxon>
        <taxon>Chromadorea</taxon>
        <taxon>Plectida</taxon>
        <taxon>Plectina</taxon>
        <taxon>Plectoidea</taxon>
        <taxon>Plectidae</taxon>
        <taxon>Plectus</taxon>
    </lineage>
</organism>
<dbReference type="Gene3D" id="3.40.50.300">
    <property type="entry name" value="P-loop containing nucleotide triphosphate hydrolases"/>
    <property type="match status" value="1"/>
</dbReference>
<dbReference type="InterPro" id="IPR003593">
    <property type="entry name" value="AAA+_ATPase"/>
</dbReference>
<dbReference type="InterPro" id="IPR046336">
    <property type="entry name" value="Lon_prtase_N_sf"/>
</dbReference>
<dbReference type="SMART" id="SM00382">
    <property type="entry name" value="AAA"/>
    <property type="match status" value="1"/>
</dbReference>
<evidence type="ECO:0000256" key="4">
    <source>
        <dbReference type="ARBA" id="ARBA00022825"/>
    </source>
</evidence>
<evidence type="ECO:0000313" key="15">
    <source>
        <dbReference type="WBParaSite" id="PSAMB.scaffold2size251193.g738.t1"/>
    </source>
</evidence>
<feature type="binding site" evidence="8">
    <location>
        <begin position="391"/>
        <end position="398"/>
    </location>
    <ligand>
        <name>ATP</name>
        <dbReference type="ChEBI" id="CHEBI:30616"/>
    </ligand>
</feature>
<dbReference type="PROSITE" id="PS51787">
    <property type="entry name" value="LON_N"/>
    <property type="match status" value="1"/>
</dbReference>
<evidence type="ECO:0000256" key="3">
    <source>
        <dbReference type="ARBA" id="ARBA00022801"/>
    </source>
</evidence>